<evidence type="ECO:0000256" key="9">
    <source>
        <dbReference type="ARBA" id="ARBA00022692"/>
    </source>
</evidence>
<keyword evidence="10 18" id="KW-1133">Transmembrane helix</keyword>
<evidence type="ECO:0000256" key="2">
    <source>
        <dbReference type="ARBA" id="ARBA00004141"/>
    </source>
</evidence>
<evidence type="ECO:0000256" key="14">
    <source>
        <dbReference type="ARBA" id="ARBA00023264"/>
    </source>
</evidence>
<dbReference type="PIRSF" id="PIRSF000847">
    <property type="entry name" value="Phos_ph_gly_syn"/>
    <property type="match status" value="1"/>
</dbReference>
<comment type="subcellular location">
    <subcellularLocation>
        <location evidence="2">Membrane</location>
        <topology evidence="2">Multi-pass membrane protein</topology>
    </subcellularLocation>
</comment>
<comment type="pathway">
    <text evidence="3">Phospholipid metabolism; phosphatidylglycerol biosynthesis; phosphatidylglycerol from CDP-diacylglycerol: step 1/2.</text>
</comment>
<keyword evidence="8 17" id="KW-0808">Transferase</keyword>
<evidence type="ECO:0000256" key="3">
    <source>
        <dbReference type="ARBA" id="ARBA00005042"/>
    </source>
</evidence>
<sequence length="172" mass="18933">MNIANKLTILRMIMVPFFFLAVYYEKASGFFPISAFIFAIASITDFLDGYLARKHNMVSNFGKFMDPLADKILVAAALISLVEMNLTPAWMVVIIISREYSVSIIRAIAALSGEVIAASKGGKAKTTTQILAVLMLLLNIPFGNIMMWLAVVITFVSGADYLIKNKKLISLD</sequence>
<protein>
    <recommendedName>
        <fullName evidence="6 16">CDP-diacylglycerol--glycerol-3-phosphate 3-phosphatidyltransferase</fullName>
        <ecNumber evidence="5 16">2.7.8.5</ecNumber>
    </recommendedName>
</protein>
<evidence type="ECO:0000256" key="13">
    <source>
        <dbReference type="ARBA" id="ARBA00023209"/>
    </source>
</evidence>
<accession>A0ABS4KFB6</accession>
<evidence type="ECO:0000313" key="20">
    <source>
        <dbReference type="Proteomes" id="UP001314903"/>
    </source>
</evidence>
<keyword evidence="20" id="KW-1185">Reference proteome</keyword>
<dbReference type="EMBL" id="JAGGLI010000001">
    <property type="protein sequence ID" value="MBP2026454.1"/>
    <property type="molecule type" value="Genomic_DNA"/>
</dbReference>
<evidence type="ECO:0000256" key="10">
    <source>
        <dbReference type="ARBA" id="ARBA00022989"/>
    </source>
</evidence>
<dbReference type="RefSeq" id="WP_209658510.1">
    <property type="nucleotide sequence ID" value="NZ_JAGGLI010000001.1"/>
</dbReference>
<proteinExistence type="inferred from homology"/>
<evidence type="ECO:0000256" key="17">
    <source>
        <dbReference type="RuleBase" id="RU003750"/>
    </source>
</evidence>
<comment type="function">
    <text evidence="1">This protein catalyzes the committed step to the synthesis of the acidic phospholipids.</text>
</comment>
<keyword evidence="14" id="KW-1208">Phospholipid metabolism</keyword>
<comment type="catalytic activity">
    <reaction evidence="15">
        <text>a CDP-1,2-diacyl-sn-glycerol + sn-glycerol 3-phosphate = a 1,2-diacyl-sn-glycero-3-phospho-(1'-sn-glycero-3'-phosphate) + CMP + H(+)</text>
        <dbReference type="Rhea" id="RHEA:12593"/>
        <dbReference type="ChEBI" id="CHEBI:15378"/>
        <dbReference type="ChEBI" id="CHEBI:57597"/>
        <dbReference type="ChEBI" id="CHEBI:58332"/>
        <dbReference type="ChEBI" id="CHEBI:60110"/>
        <dbReference type="ChEBI" id="CHEBI:60377"/>
        <dbReference type="EC" id="2.7.8.5"/>
    </reaction>
</comment>
<organism evidence="19 20">
    <name type="scientific">Acetoanaerobium pronyense</name>
    <dbReference type="NCBI Taxonomy" id="1482736"/>
    <lineage>
        <taxon>Bacteria</taxon>
        <taxon>Bacillati</taxon>
        <taxon>Bacillota</taxon>
        <taxon>Clostridia</taxon>
        <taxon>Peptostreptococcales</taxon>
        <taxon>Filifactoraceae</taxon>
        <taxon>Acetoanaerobium</taxon>
    </lineage>
</organism>
<dbReference type="InterPro" id="IPR004570">
    <property type="entry name" value="Phosphatidylglycerol_P_synth"/>
</dbReference>
<evidence type="ECO:0000256" key="8">
    <source>
        <dbReference type="ARBA" id="ARBA00022679"/>
    </source>
</evidence>
<dbReference type="GO" id="GO:0008444">
    <property type="term" value="F:CDP-diacylglycerol-glycerol-3-phosphate 3-phosphatidyltransferase activity"/>
    <property type="evidence" value="ECO:0007669"/>
    <property type="project" value="UniProtKB-EC"/>
</dbReference>
<dbReference type="InterPro" id="IPR043130">
    <property type="entry name" value="CDP-OH_PTrfase_TM_dom"/>
</dbReference>
<evidence type="ECO:0000256" key="6">
    <source>
        <dbReference type="ARBA" id="ARBA00014944"/>
    </source>
</evidence>
<evidence type="ECO:0000256" key="11">
    <source>
        <dbReference type="ARBA" id="ARBA00023098"/>
    </source>
</evidence>
<evidence type="ECO:0000256" key="12">
    <source>
        <dbReference type="ARBA" id="ARBA00023136"/>
    </source>
</evidence>
<keyword evidence="13" id="KW-0594">Phospholipid biosynthesis</keyword>
<gene>
    <name evidence="19" type="ORF">J2Z35_000243</name>
</gene>
<dbReference type="Gene3D" id="1.20.120.1760">
    <property type="match status" value="1"/>
</dbReference>
<evidence type="ECO:0000256" key="15">
    <source>
        <dbReference type="ARBA" id="ARBA00048586"/>
    </source>
</evidence>
<keyword evidence="7" id="KW-0444">Lipid biosynthesis</keyword>
<dbReference type="InterPro" id="IPR050324">
    <property type="entry name" value="CDP-alcohol_PTase-I"/>
</dbReference>
<evidence type="ECO:0000256" key="18">
    <source>
        <dbReference type="SAM" id="Phobius"/>
    </source>
</evidence>
<evidence type="ECO:0000256" key="16">
    <source>
        <dbReference type="NCBIfam" id="TIGR00560"/>
    </source>
</evidence>
<evidence type="ECO:0000256" key="4">
    <source>
        <dbReference type="ARBA" id="ARBA00010441"/>
    </source>
</evidence>
<evidence type="ECO:0000256" key="1">
    <source>
        <dbReference type="ARBA" id="ARBA00003973"/>
    </source>
</evidence>
<reference evidence="19 20" key="1">
    <citation type="submission" date="2021-03" db="EMBL/GenBank/DDBJ databases">
        <title>Genomic Encyclopedia of Type Strains, Phase IV (KMG-IV): sequencing the most valuable type-strain genomes for metagenomic binning, comparative biology and taxonomic classification.</title>
        <authorList>
            <person name="Goeker M."/>
        </authorList>
    </citation>
    <scope>NUCLEOTIDE SEQUENCE [LARGE SCALE GENOMIC DNA]</scope>
    <source>
        <strain evidence="19 20">DSM 27512</strain>
    </source>
</reference>
<dbReference type="InterPro" id="IPR048254">
    <property type="entry name" value="CDP_ALCOHOL_P_TRANSF_CS"/>
</dbReference>
<keyword evidence="11" id="KW-0443">Lipid metabolism</keyword>
<feature type="transmembrane region" description="Helical" evidence="18">
    <location>
        <begin position="7"/>
        <end position="24"/>
    </location>
</feature>
<dbReference type="EC" id="2.7.8.5" evidence="5 16"/>
<dbReference type="InterPro" id="IPR000462">
    <property type="entry name" value="CDP-OH_P_trans"/>
</dbReference>
<evidence type="ECO:0000313" key="19">
    <source>
        <dbReference type="EMBL" id="MBP2026454.1"/>
    </source>
</evidence>
<dbReference type="NCBIfam" id="TIGR00560">
    <property type="entry name" value="pgsA"/>
    <property type="match status" value="1"/>
</dbReference>
<dbReference type="PROSITE" id="PS00379">
    <property type="entry name" value="CDP_ALCOHOL_P_TRANSF"/>
    <property type="match status" value="1"/>
</dbReference>
<evidence type="ECO:0000256" key="7">
    <source>
        <dbReference type="ARBA" id="ARBA00022516"/>
    </source>
</evidence>
<feature type="transmembrane region" description="Helical" evidence="18">
    <location>
        <begin position="72"/>
        <end position="96"/>
    </location>
</feature>
<comment type="caution">
    <text evidence="19">The sequence shown here is derived from an EMBL/GenBank/DDBJ whole genome shotgun (WGS) entry which is preliminary data.</text>
</comment>
<comment type="similarity">
    <text evidence="4 17">Belongs to the CDP-alcohol phosphatidyltransferase class-I family.</text>
</comment>
<evidence type="ECO:0000256" key="5">
    <source>
        <dbReference type="ARBA" id="ARBA00013170"/>
    </source>
</evidence>
<dbReference type="PANTHER" id="PTHR14269:SF62">
    <property type="entry name" value="CDP-DIACYLGLYCEROL--GLYCEROL-3-PHOSPHATE 3-PHOSPHATIDYLTRANSFERASE 1, CHLOROPLASTIC"/>
    <property type="match status" value="1"/>
</dbReference>
<feature type="transmembrane region" description="Helical" evidence="18">
    <location>
        <begin position="30"/>
        <end position="51"/>
    </location>
</feature>
<keyword evidence="12 18" id="KW-0472">Membrane</keyword>
<name>A0ABS4KFB6_9FIRM</name>
<dbReference type="PANTHER" id="PTHR14269">
    <property type="entry name" value="CDP-DIACYLGLYCEROL--GLYCEROL-3-PHOSPHATE 3-PHOSPHATIDYLTRANSFERASE-RELATED"/>
    <property type="match status" value="1"/>
</dbReference>
<dbReference type="Proteomes" id="UP001314903">
    <property type="component" value="Unassembled WGS sequence"/>
</dbReference>
<dbReference type="Pfam" id="PF01066">
    <property type="entry name" value="CDP-OH_P_transf"/>
    <property type="match status" value="1"/>
</dbReference>
<keyword evidence="9 18" id="KW-0812">Transmembrane</keyword>